<dbReference type="InterPro" id="IPR004363">
    <property type="entry name" value="Methylgl_synth"/>
</dbReference>
<evidence type="ECO:0000259" key="4">
    <source>
        <dbReference type="PROSITE" id="PS51855"/>
    </source>
</evidence>
<feature type="binding site" evidence="2">
    <location>
        <begin position="44"/>
        <end position="47"/>
    </location>
    <ligand>
        <name>substrate</name>
    </ligand>
</feature>
<protein>
    <recommendedName>
        <fullName evidence="2">Methylglyoxal synthase</fullName>
        <shortName evidence="2">MGS</shortName>
        <ecNumber evidence="2">4.2.3.3</ecNumber>
    </recommendedName>
</protein>
<dbReference type="PIRSF" id="PIRSF006614">
    <property type="entry name" value="Methylglyox_syn"/>
    <property type="match status" value="1"/>
</dbReference>
<comment type="catalytic activity">
    <reaction evidence="2">
        <text>dihydroxyacetone phosphate = methylglyoxal + phosphate</text>
        <dbReference type="Rhea" id="RHEA:17937"/>
        <dbReference type="ChEBI" id="CHEBI:17158"/>
        <dbReference type="ChEBI" id="CHEBI:43474"/>
        <dbReference type="ChEBI" id="CHEBI:57642"/>
        <dbReference type="EC" id="4.2.3.3"/>
    </reaction>
</comment>
<dbReference type="EMBL" id="VWSH01000001">
    <property type="protein sequence ID" value="KAA5536644.1"/>
    <property type="molecule type" value="Genomic_DNA"/>
</dbReference>
<gene>
    <name evidence="2" type="primary">mgsA</name>
    <name evidence="5" type="ORF">F0919_02950</name>
</gene>
<feature type="domain" description="MGS-like" evidence="4">
    <location>
        <begin position="5"/>
        <end position="154"/>
    </location>
</feature>
<comment type="caution">
    <text evidence="5">The sequence shown here is derived from an EMBL/GenBank/DDBJ whole genome shotgun (WGS) entry which is preliminary data.</text>
</comment>
<dbReference type="Pfam" id="PF02142">
    <property type="entry name" value="MGS"/>
    <property type="match status" value="1"/>
</dbReference>
<dbReference type="EC" id="4.2.3.3" evidence="2"/>
<dbReference type="PROSITE" id="PS01335">
    <property type="entry name" value="METHYLGLYOXAL_SYNTH"/>
    <property type="match status" value="1"/>
</dbReference>
<feature type="binding site" evidence="2">
    <location>
        <position position="97"/>
    </location>
    <ligand>
        <name>substrate</name>
    </ligand>
</feature>
<feature type="active site" description="Proton donor/acceptor" evidence="2 3">
    <location>
        <position position="70"/>
    </location>
</feature>
<dbReference type="SUPFAM" id="SSF52335">
    <property type="entry name" value="Methylglyoxal synthase-like"/>
    <property type="match status" value="1"/>
</dbReference>
<dbReference type="RefSeq" id="WP_150031221.1">
    <property type="nucleotide sequence ID" value="NZ_VWSH01000001.1"/>
</dbReference>
<accession>A0A5M6CND4</accession>
<dbReference type="CDD" id="cd01422">
    <property type="entry name" value="MGS"/>
    <property type="match status" value="1"/>
</dbReference>
<comment type="function">
    <text evidence="2">Catalyzes the formation of methylglyoxal from dihydroxyacetone phosphate.</text>
</comment>
<dbReference type="PROSITE" id="PS51855">
    <property type="entry name" value="MGS"/>
    <property type="match status" value="1"/>
</dbReference>
<evidence type="ECO:0000256" key="2">
    <source>
        <dbReference type="HAMAP-Rule" id="MF_00549"/>
    </source>
</evidence>
<name>A0A5M6CND4_9BACT</name>
<organism evidence="5 6">
    <name type="scientific">Taibaiella lutea</name>
    <dbReference type="NCBI Taxonomy" id="2608001"/>
    <lineage>
        <taxon>Bacteria</taxon>
        <taxon>Pseudomonadati</taxon>
        <taxon>Bacteroidota</taxon>
        <taxon>Chitinophagia</taxon>
        <taxon>Chitinophagales</taxon>
        <taxon>Chitinophagaceae</taxon>
        <taxon>Taibaiella</taxon>
    </lineage>
</organism>
<feature type="binding site" evidence="2">
    <location>
        <position position="18"/>
    </location>
    <ligand>
        <name>substrate</name>
    </ligand>
</feature>
<evidence type="ECO:0000313" key="5">
    <source>
        <dbReference type="EMBL" id="KAA5536644.1"/>
    </source>
</evidence>
<dbReference type="PANTHER" id="PTHR30492">
    <property type="entry name" value="METHYLGLYOXAL SYNTHASE"/>
    <property type="match status" value="1"/>
</dbReference>
<dbReference type="InterPro" id="IPR018148">
    <property type="entry name" value="Methylglyoxal_synth_AS"/>
</dbReference>
<dbReference type="HAMAP" id="MF_00549">
    <property type="entry name" value="Methylglyoxal_synth"/>
    <property type="match status" value="1"/>
</dbReference>
<sequence length="154" mass="17509">MANIRTLSRKKHIALVAHDYRKADLLDWVSANKDILAQHTLYATGTTGKMIEEALHLPITKFLSGPLGGDQQIGSLIATGQIDMIIFYWDPMNAQPHDTDVKALLRLSVTWNILLACDRTTADFIITSPYMNSEYQRIMPDYTDYLSRDIHENE</sequence>
<dbReference type="PANTHER" id="PTHR30492:SF0">
    <property type="entry name" value="METHYLGLYOXAL SYNTHASE"/>
    <property type="match status" value="1"/>
</dbReference>
<proteinExistence type="inferred from homology"/>
<dbReference type="GO" id="GO:0005829">
    <property type="term" value="C:cytosol"/>
    <property type="evidence" value="ECO:0007669"/>
    <property type="project" value="TreeGrafter"/>
</dbReference>
<dbReference type="GO" id="GO:0008929">
    <property type="term" value="F:methylglyoxal synthase activity"/>
    <property type="evidence" value="ECO:0007669"/>
    <property type="project" value="UniProtKB-UniRule"/>
</dbReference>
<dbReference type="NCBIfam" id="TIGR00160">
    <property type="entry name" value="MGSA"/>
    <property type="match status" value="1"/>
</dbReference>
<keyword evidence="6" id="KW-1185">Reference proteome</keyword>
<evidence type="ECO:0000256" key="1">
    <source>
        <dbReference type="ARBA" id="ARBA00006287"/>
    </source>
</evidence>
<keyword evidence="2 5" id="KW-0456">Lyase</keyword>
<dbReference type="Proteomes" id="UP000323632">
    <property type="component" value="Unassembled WGS sequence"/>
</dbReference>
<dbReference type="NCBIfam" id="NF003559">
    <property type="entry name" value="PRK05234.1"/>
    <property type="match status" value="1"/>
</dbReference>
<evidence type="ECO:0000313" key="6">
    <source>
        <dbReference type="Proteomes" id="UP000323632"/>
    </source>
</evidence>
<feature type="binding site" evidence="2">
    <location>
        <position position="22"/>
    </location>
    <ligand>
        <name>substrate</name>
    </ligand>
</feature>
<reference evidence="5 6" key="1">
    <citation type="submission" date="2019-09" db="EMBL/GenBank/DDBJ databases">
        <title>Genome sequence and assembly of Taibaiella sp.</title>
        <authorList>
            <person name="Chhetri G."/>
        </authorList>
    </citation>
    <scope>NUCLEOTIDE SEQUENCE [LARGE SCALE GENOMIC DNA]</scope>
    <source>
        <strain evidence="5 6">KVB11</strain>
    </source>
</reference>
<dbReference type="GO" id="GO:0019242">
    <property type="term" value="P:methylglyoxal biosynthetic process"/>
    <property type="evidence" value="ECO:0007669"/>
    <property type="project" value="UniProtKB-UniRule"/>
</dbReference>
<dbReference type="AlphaFoldDB" id="A0A5M6CND4"/>
<feature type="binding site" evidence="2">
    <location>
        <begin position="64"/>
        <end position="65"/>
    </location>
    <ligand>
        <name>substrate</name>
    </ligand>
</feature>
<comment type="similarity">
    <text evidence="1 2">Belongs to the methylglyoxal synthase family.</text>
</comment>
<dbReference type="InterPro" id="IPR011607">
    <property type="entry name" value="MGS-like_dom"/>
</dbReference>
<dbReference type="SMART" id="SM00851">
    <property type="entry name" value="MGS"/>
    <property type="match status" value="1"/>
</dbReference>
<evidence type="ECO:0000256" key="3">
    <source>
        <dbReference type="PIRSR" id="PIRSR006614-1"/>
    </source>
</evidence>
<dbReference type="Gene3D" id="3.40.50.1380">
    <property type="entry name" value="Methylglyoxal synthase-like domain"/>
    <property type="match status" value="1"/>
</dbReference>
<dbReference type="InterPro" id="IPR036914">
    <property type="entry name" value="MGS-like_dom_sf"/>
</dbReference>